<name>A0A5R9G6F0_9BACL</name>
<dbReference type="GO" id="GO:0004722">
    <property type="term" value="F:protein serine/threonine phosphatase activity"/>
    <property type="evidence" value="ECO:0007669"/>
    <property type="project" value="UniProtKB-EC"/>
</dbReference>
<evidence type="ECO:0000256" key="2">
    <source>
        <dbReference type="ARBA" id="ARBA00013081"/>
    </source>
</evidence>
<evidence type="ECO:0000256" key="7">
    <source>
        <dbReference type="ARBA" id="ARBA00047761"/>
    </source>
</evidence>
<dbReference type="PANTHER" id="PTHR47992">
    <property type="entry name" value="PROTEIN PHOSPHATASE"/>
    <property type="match status" value="1"/>
</dbReference>
<comment type="caution">
    <text evidence="10">The sequence shown here is derived from an EMBL/GenBank/DDBJ whole genome shotgun (WGS) entry which is preliminary data.</text>
</comment>
<evidence type="ECO:0000256" key="8">
    <source>
        <dbReference type="ARBA" id="ARBA00048336"/>
    </source>
</evidence>
<comment type="cofactor">
    <cofactor evidence="1">
        <name>Mn(2+)</name>
        <dbReference type="ChEBI" id="CHEBI:29035"/>
    </cofactor>
</comment>
<keyword evidence="4" id="KW-0378">Hydrolase</keyword>
<keyword evidence="6" id="KW-0464">Manganese</keyword>
<dbReference type="Pfam" id="PF13672">
    <property type="entry name" value="PP2C_2"/>
    <property type="match status" value="1"/>
</dbReference>
<keyword evidence="11" id="KW-1185">Reference proteome</keyword>
<dbReference type="InterPro" id="IPR036457">
    <property type="entry name" value="PPM-type-like_dom_sf"/>
</dbReference>
<dbReference type="SMART" id="SM00331">
    <property type="entry name" value="PP2C_SIG"/>
    <property type="match status" value="1"/>
</dbReference>
<dbReference type="Gene3D" id="3.60.40.10">
    <property type="entry name" value="PPM-type phosphatase domain"/>
    <property type="match status" value="1"/>
</dbReference>
<gene>
    <name evidence="10" type="ORF">FE782_23235</name>
</gene>
<dbReference type="EMBL" id="VCIW01000018">
    <property type="protein sequence ID" value="TLS49916.1"/>
    <property type="molecule type" value="Genomic_DNA"/>
</dbReference>
<dbReference type="InterPro" id="IPR015655">
    <property type="entry name" value="PP2C"/>
</dbReference>
<feature type="domain" description="PPM-type phosphatase" evidence="9">
    <location>
        <begin position="3"/>
        <end position="243"/>
    </location>
</feature>
<dbReference type="Proteomes" id="UP000309676">
    <property type="component" value="Unassembled WGS sequence"/>
</dbReference>
<evidence type="ECO:0000313" key="11">
    <source>
        <dbReference type="Proteomes" id="UP000309676"/>
    </source>
</evidence>
<dbReference type="InterPro" id="IPR001932">
    <property type="entry name" value="PPM-type_phosphatase-like_dom"/>
</dbReference>
<keyword evidence="5" id="KW-0904">Protein phosphatase</keyword>
<dbReference type="AlphaFoldDB" id="A0A5R9G6F0"/>
<proteinExistence type="predicted"/>
<dbReference type="GO" id="GO:0046872">
    <property type="term" value="F:metal ion binding"/>
    <property type="evidence" value="ECO:0007669"/>
    <property type="project" value="UniProtKB-KW"/>
</dbReference>
<evidence type="ECO:0000259" key="9">
    <source>
        <dbReference type="PROSITE" id="PS51746"/>
    </source>
</evidence>
<evidence type="ECO:0000256" key="3">
    <source>
        <dbReference type="ARBA" id="ARBA00022723"/>
    </source>
</evidence>
<evidence type="ECO:0000256" key="1">
    <source>
        <dbReference type="ARBA" id="ARBA00001936"/>
    </source>
</evidence>
<dbReference type="NCBIfam" id="NF033484">
    <property type="entry name" value="Stp1_PP2C_phos"/>
    <property type="match status" value="1"/>
</dbReference>
<accession>A0A5R9G6F0</accession>
<evidence type="ECO:0000256" key="5">
    <source>
        <dbReference type="ARBA" id="ARBA00022912"/>
    </source>
</evidence>
<dbReference type="EC" id="3.1.3.16" evidence="2"/>
<comment type="catalytic activity">
    <reaction evidence="7">
        <text>O-phospho-L-seryl-[protein] + H2O = L-seryl-[protein] + phosphate</text>
        <dbReference type="Rhea" id="RHEA:20629"/>
        <dbReference type="Rhea" id="RHEA-COMP:9863"/>
        <dbReference type="Rhea" id="RHEA-COMP:11604"/>
        <dbReference type="ChEBI" id="CHEBI:15377"/>
        <dbReference type="ChEBI" id="CHEBI:29999"/>
        <dbReference type="ChEBI" id="CHEBI:43474"/>
        <dbReference type="ChEBI" id="CHEBI:83421"/>
        <dbReference type="EC" id="3.1.3.16"/>
    </reaction>
</comment>
<dbReference type="SUPFAM" id="SSF81606">
    <property type="entry name" value="PP2C-like"/>
    <property type="match status" value="1"/>
</dbReference>
<sequence length="245" mass="26196">MLKTAYKTDVGRVRSVNEDRIVVKDGVAGCTLAIVADGMGGHQAGDTASQITIELLESALVRVSGELDDAERKARLVDAIREANAKVFEVASGKEHYRGMGTTVTAALADASRVLIGHIGDSRAYYINHETVSQITEDHTLVNELVKTGQLTPDEAAVHPRRNVITRALGTEADVDVDLVFLPWSAGDLLLLCSDGLSNLVPESEMTRTVRGEGTLSEKVDRLVEYALNAGGDDNISVVLIENGS</sequence>
<comment type="catalytic activity">
    <reaction evidence="8">
        <text>O-phospho-L-threonyl-[protein] + H2O = L-threonyl-[protein] + phosphate</text>
        <dbReference type="Rhea" id="RHEA:47004"/>
        <dbReference type="Rhea" id="RHEA-COMP:11060"/>
        <dbReference type="Rhea" id="RHEA-COMP:11605"/>
        <dbReference type="ChEBI" id="CHEBI:15377"/>
        <dbReference type="ChEBI" id="CHEBI:30013"/>
        <dbReference type="ChEBI" id="CHEBI:43474"/>
        <dbReference type="ChEBI" id="CHEBI:61977"/>
        <dbReference type="EC" id="3.1.3.16"/>
    </reaction>
</comment>
<reference evidence="10 11" key="1">
    <citation type="submission" date="2019-05" db="EMBL/GenBank/DDBJ databases">
        <authorList>
            <person name="Narsing Rao M.P."/>
            <person name="Li W.J."/>
        </authorList>
    </citation>
    <scope>NUCLEOTIDE SEQUENCE [LARGE SCALE GENOMIC DNA]</scope>
    <source>
        <strain evidence="10 11">SYSU_K30003</strain>
    </source>
</reference>
<keyword evidence="3" id="KW-0479">Metal-binding</keyword>
<dbReference type="SMART" id="SM00332">
    <property type="entry name" value="PP2Cc"/>
    <property type="match status" value="1"/>
</dbReference>
<dbReference type="RefSeq" id="WP_138196737.1">
    <property type="nucleotide sequence ID" value="NZ_VCIW01000018.1"/>
</dbReference>
<evidence type="ECO:0000256" key="6">
    <source>
        <dbReference type="ARBA" id="ARBA00023211"/>
    </source>
</evidence>
<dbReference type="PROSITE" id="PS51746">
    <property type="entry name" value="PPM_2"/>
    <property type="match status" value="1"/>
</dbReference>
<evidence type="ECO:0000313" key="10">
    <source>
        <dbReference type="EMBL" id="TLS49916.1"/>
    </source>
</evidence>
<evidence type="ECO:0000256" key="4">
    <source>
        <dbReference type="ARBA" id="ARBA00022801"/>
    </source>
</evidence>
<protein>
    <recommendedName>
        <fullName evidence="2">protein-serine/threonine phosphatase</fullName>
        <ecNumber evidence="2">3.1.3.16</ecNumber>
    </recommendedName>
</protein>
<dbReference type="CDD" id="cd00143">
    <property type="entry name" value="PP2Cc"/>
    <property type="match status" value="1"/>
</dbReference>
<dbReference type="FunFam" id="3.60.40.10:FF:000002">
    <property type="entry name" value="Serine/threonine phosphatase stp"/>
    <property type="match status" value="1"/>
</dbReference>
<organism evidence="10 11">
    <name type="scientific">Paenibacillus antri</name>
    <dbReference type="NCBI Taxonomy" id="2582848"/>
    <lineage>
        <taxon>Bacteria</taxon>
        <taxon>Bacillati</taxon>
        <taxon>Bacillota</taxon>
        <taxon>Bacilli</taxon>
        <taxon>Bacillales</taxon>
        <taxon>Paenibacillaceae</taxon>
        <taxon>Paenibacillus</taxon>
    </lineage>
</organism>
<dbReference type="OrthoDB" id="9801841at2"/>